<dbReference type="OrthoDB" id="2683913at2759"/>
<proteinExistence type="predicted"/>
<dbReference type="EMBL" id="KN834087">
    <property type="protein sequence ID" value="KIK12393.1"/>
    <property type="molecule type" value="Genomic_DNA"/>
</dbReference>
<feature type="transmembrane region" description="Helical" evidence="2">
    <location>
        <begin position="173"/>
        <end position="202"/>
    </location>
</feature>
<evidence type="ECO:0000256" key="1">
    <source>
        <dbReference type="SAM" id="MobiDB-lite"/>
    </source>
</evidence>
<keyword evidence="2" id="KW-1133">Transmembrane helix</keyword>
<protein>
    <submittedName>
        <fullName evidence="3">Uncharacterized protein</fullName>
    </submittedName>
</protein>
<evidence type="ECO:0000313" key="3">
    <source>
        <dbReference type="EMBL" id="KIK12393.1"/>
    </source>
</evidence>
<organism evidence="3 4">
    <name type="scientific">Pisolithus microcarpus 441</name>
    <dbReference type="NCBI Taxonomy" id="765257"/>
    <lineage>
        <taxon>Eukaryota</taxon>
        <taxon>Fungi</taxon>
        <taxon>Dikarya</taxon>
        <taxon>Basidiomycota</taxon>
        <taxon>Agaricomycotina</taxon>
        <taxon>Agaricomycetes</taxon>
        <taxon>Agaricomycetidae</taxon>
        <taxon>Boletales</taxon>
        <taxon>Sclerodermatineae</taxon>
        <taxon>Pisolithaceae</taxon>
        <taxon>Pisolithus</taxon>
    </lineage>
</organism>
<feature type="transmembrane region" description="Helical" evidence="2">
    <location>
        <begin position="97"/>
        <end position="116"/>
    </location>
</feature>
<keyword evidence="2" id="KW-0472">Membrane</keyword>
<sequence length="232" mass="25836">MVEQNGVTAPDVSTSPDRTVEEDRPRSIVRDDRRAADGVKERLQRSVLLFLLGAPSLERLQQIIDEEEREVEEGTEKKKEKSWSELRNVLTDRTNNINVVSALVVASSSVFLSTPAPTPHMSLWNADFPYFCMLLGFGCAMLAIVSGFAEIVCLSLIGPEDIRLARERTLTRVALLVLLMLPLAWLLVASLSIGVAFTSAVWLGDILWMKVLFTAGYAIFLFNLFLIILVLL</sequence>
<reference evidence="3 4" key="1">
    <citation type="submission" date="2014-04" db="EMBL/GenBank/DDBJ databases">
        <authorList>
            <consortium name="DOE Joint Genome Institute"/>
            <person name="Kuo A."/>
            <person name="Kohler A."/>
            <person name="Costa M.D."/>
            <person name="Nagy L.G."/>
            <person name="Floudas D."/>
            <person name="Copeland A."/>
            <person name="Barry K.W."/>
            <person name="Cichocki N."/>
            <person name="Veneault-Fourrey C."/>
            <person name="LaButti K."/>
            <person name="Lindquist E.A."/>
            <person name="Lipzen A."/>
            <person name="Lundell T."/>
            <person name="Morin E."/>
            <person name="Murat C."/>
            <person name="Sun H."/>
            <person name="Tunlid A."/>
            <person name="Henrissat B."/>
            <person name="Grigoriev I.V."/>
            <person name="Hibbett D.S."/>
            <person name="Martin F."/>
            <person name="Nordberg H.P."/>
            <person name="Cantor M.N."/>
            <person name="Hua S.X."/>
        </authorList>
    </citation>
    <scope>NUCLEOTIDE SEQUENCE [LARGE SCALE GENOMIC DNA]</scope>
    <source>
        <strain evidence="3 4">441</strain>
    </source>
</reference>
<accession>A0A0C9YWY2</accession>
<name>A0A0C9YWY2_9AGAM</name>
<reference evidence="4" key="2">
    <citation type="submission" date="2015-01" db="EMBL/GenBank/DDBJ databases">
        <title>Evolutionary Origins and Diversification of the Mycorrhizal Mutualists.</title>
        <authorList>
            <consortium name="DOE Joint Genome Institute"/>
            <consortium name="Mycorrhizal Genomics Consortium"/>
            <person name="Kohler A."/>
            <person name="Kuo A."/>
            <person name="Nagy L.G."/>
            <person name="Floudas D."/>
            <person name="Copeland A."/>
            <person name="Barry K.W."/>
            <person name="Cichocki N."/>
            <person name="Veneault-Fourrey C."/>
            <person name="LaButti K."/>
            <person name="Lindquist E.A."/>
            <person name="Lipzen A."/>
            <person name="Lundell T."/>
            <person name="Morin E."/>
            <person name="Murat C."/>
            <person name="Riley R."/>
            <person name="Ohm R."/>
            <person name="Sun H."/>
            <person name="Tunlid A."/>
            <person name="Henrissat B."/>
            <person name="Grigoriev I.V."/>
            <person name="Hibbett D.S."/>
            <person name="Martin F."/>
        </authorList>
    </citation>
    <scope>NUCLEOTIDE SEQUENCE [LARGE SCALE GENOMIC DNA]</scope>
    <source>
        <strain evidence="4">441</strain>
    </source>
</reference>
<dbReference type="Proteomes" id="UP000054018">
    <property type="component" value="Unassembled WGS sequence"/>
</dbReference>
<feature type="region of interest" description="Disordered" evidence="1">
    <location>
        <begin position="1"/>
        <end position="35"/>
    </location>
</feature>
<gene>
    <name evidence="3" type="ORF">PISMIDRAFT_452622</name>
</gene>
<feature type="transmembrane region" description="Helical" evidence="2">
    <location>
        <begin position="208"/>
        <end position="231"/>
    </location>
</feature>
<feature type="transmembrane region" description="Helical" evidence="2">
    <location>
        <begin position="128"/>
        <end position="152"/>
    </location>
</feature>
<dbReference type="HOGENOM" id="CLU_099526_0_1_1"/>
<keyword evidence="4" id="KW-1185">Reference proteome</keyword>
<feature type="compositionally biased region" description="Polar residues" evidence="1">
    <location>
        <begin position="1"/>
        <end position="17"/>
    </location>
</feature>
<evidence type="ECO:0000256" key="2">
    <source>
        <dbReference type="SAM" id="Phobius"/>
    </source>
</evidence>
<feature type="compositionally biased region" description="Basic and acidic residues" evidence="1">
    <location>
        <begin position="18"/>
        <end position="35"/>
    </location>
</feature>
<dbReference type="AlphaFoldDB" id="A0A0C9YWY2"/>
<keyword evidence="2" id="KW-0812">Transmembrane</keyword>
<evidence type="ECO:0000313" key="4">
    <source>
        <dbReference type="Proteomes" id="UP000054018"/>
    </source>
</evidence>